<sequence length="223" mass="25732">ENLKRRFKDILKDRKFRTLKLQGSASDSIHLQSHAGNLRLDQLPISHQLLTDIVDRAYTASRTRTEWCQNIFRQINEHTDHQNVVELNELIAAIVEINSKYIDTDGLRPTGLPTPTESLTRKAIAEAIDHSLNWVKSNVLAQFAGKERLTAEESQLYLEASGHYLRDLGENGETDAIPDYFRHVMPESAHAGYLEKHKYLFETVINRAVEKFRERLKKVSIIW</sequence>
<organism evidence="1">
    <name type="scientific">marine sediment metagenome</name>
    <dbReference type="NCBI Taxonomy" id="412755"/>
    <lineage>
        <taxon>unclassified sequences</taxon>
        <taxon>metagenomes</taxon>
        <taxon>ecological metagenomes</taxon>
    </lineage>
</organism>
<dbReference type="AlphaFoldDB" id="X0VCP8"/>
<name>X0VCP8_9ZZZZ</name>
<gene>
    <name evidence="1" type="ORF">S01H1_52428</name>
</gene>
<accession>X0VCP8</accession>
<protein>
    <submittedName>
        <fullName evidence="1">Uncharacterized protein</fullName>
    </submittedName>
</protein>
<feature type="non-terminal residue" evidence="1">
    <location>
        <position position="1"/>
    </location>
</feature>
<comment type="caution">
    <text evidence="1">The sequence shown here is derived from an EMBL/GenBank/DDBJ whole genome shotgun (WGS) entry which is preliminary data.</text>
</comment>
<dbReference type="EMBL" id="BARS01033886">
    <property type="protein sequence ID" value="GAG16110.1"/>
    <property type="molecule type" value="Genomic_DNA"/>
</dbReference>
<evidence type="ECO:0000313" key="1">
    <source>
        <dbReference type="EMBL" id="GAG16110.1"/>
    </source>
</evidence>
<reference evidence="1" key="1">
    <citation type="journal article" date="2014" name="Front. Microbiol.">
        <title>High frequency of phylogenetically diverse reductive dehalogenase-homologous genes in deep subseafloor sedimentary metagenomes.</title>
        <authorList>
            <person name="Kawai M."/>
            <person name="Futagami T."/>
            <person name="Toyoda A."/>
            <person name="Takaki Y."/>
            <person name="Nishi S."/>
            <person name="Hori S."/>
            <person name="Arai W."/>
            <person name="Tsubouchi T."/>
            <person name="Morono Y."/>
            <person name="Uchiyama I."/>
            <person name="Ito T."/>
            <person name="Fujiyama A."/>
            <person name="Inagaki F."/>
            <person name="Takami H."/>
        </authorList>
    </citation>
    <scope>NUCLEOTIDE SEQUENCE</scope>
    <source>
        <strain evidence="1">Expedition CK06-06</strain>
    </source>
</reference>
<proteinExistence type="predicted"/>